<dbReference type="AlphaFoldDB" id="A0A3S0I2C6"/>
<dbReference type="GO" id="GO:0000155">
    <property type="term" value="F:phosphorelay sensor kinase activity"/>
    <property type="evidence" value="ECO:0007669"/>
    <property type="project" value="InterPro"/>
</dbReference>
<dbReference type="InterPro" id="IPR027417">
    <property type="entry name" value="P-loop_NTPase"/>
</dbReference>
<keyword evidence="3" id="KW-1185">Reference proteome</keyword>
<accession>A0A3S0I2C6</accession>
<protein>
    <submittedName>
        <fullName evidence="2">Aldolase</fullName>
    </submittedName>
</protein>
<sequence length="152" mass="15821">MVTMHGTCVLVSDIGVLLRGGPGSGKSDLALRLIDRGARLVADDQVCVRVDGDRVIAAAPPSLAGWLEVRGVGILPAPSVTSADLRLIVDLVARDRVERLPDVERETILSVALPRLTLHPFDASADAKLRLAAAAARDGTLGCVPAAMAAFP</sequence>
<dbReference type="EMBL" id="RXMA01000005">
    <property type="protein sequence ID" value="RTR21878.1"/>
    <property type="molecule type" value="Genomic_DNA"/>
</dbReference>
<dbReference type="Pfam" id="PF07475">
    <property type="entry name" value="Hpr_kinase_C"/>
    <property type="match status" value="1"/>
</dbReference>
<dbReference type="SUPFAM" id="SSF53795">
    <property type="entry name" value="PEP carboxykinase-like"/>
    <property type="match status" value="1"/>
</dbReference>
<evidence type="ECO:0000259" key="1">
    <source>
        <dbReference type="Pfam" id="PF07475"/>
    </source>
</evidence>
<dbReference type="GO" id="GO:0006109">
    <property type="term" value="P:regulation of carbohydrate metabolic process"/>
    <property type="evidence" value="ECO:0007669"/>
    <property type="project" value="InterPro"/>
</dbReference>
<dbReference type="Proteomes" id="UP000277007">
    <property type="component" value="Unassembled WGS sequence"/>
</dbReference>
<name>A0A3S0I2C6_9PROT</name>
<feature type="domain" description="HPr kinase/phosphorylase C-terminal" evidence="1">
    <location>
        <begin position="3"/>
        <end position="118"/>
    </location>
</feature>
<organism evidence="2 3">
    <name type="scientific">Azospirillum griseum</name>
    <dbReference type="NCBI Taxonomy" id="2496639"/>
    <lineage>
        <taxon>Bacteria</taxon>
        <taxon>Pseudomonadati</taxon>
        <taxon>Pseudomonadota</taxon>
        <taxon>Alphaproteobacteria</taxon>
        <taxon>Rhodospirillales</taxon>
        <taxon>Azospirillaceae</taxon>
        <taxon>Azospirillum</taxon>
    </lineage>
</organism>
<proteinExistence type="predicted"/>
<dbReference type="CDD" id="cd01918">
    <property type="entry name" value="HprK_C"/>
    <property type="match status" value="1"/>
</dbReference>
<gene>
    <name evidence="2" type="ORF">EJ903_07070</name>
</gene>
<dbReference type="InterPro" id="IPR011104">
    <property type="entry name" value="Hpr_kin/Pase_C"/>
</dbReference>
<comment type="caution">
    <text evidence="2">The sequence shown here is derived from an EMBL/GenBank/DDBJ whole genome shotgun (WGS) entry which is preliminary data.</text>
</comment>
<dbReference type="RefSeq" id="WP_126613560.1">
    <property type="nucleotide sequence ID" value="NZ_JBHUCY010000012.1"/>
</dbReference>
<dbReference type="OrthoDB" id="8326226at2"/>
<dbReference type="GO" id="GO:0005524">
    <property type="term" value="F:ATP binding"/>
    <property type="evidence" value="ECO:0007669"/>
    <property type="project" value="InterPro"/>
</dbReference>
<evidence type="ECO:0000313" key="3">
    <source>
        <dbReference type="Proteomes" id="UP000277007"/>
    </source>
</evidence>
<dbReference type="Gene3D" id="3.40.50.300">
    <property type="entry name" value="P-loop containing nucleotide triphosphate hydrolases"/>
    <property type="match status" value="1"/>
</dbReference>
<evidence type="ECO:0000313" key="2">
    <source>
        <dbReference type="EMBL" id="RTR21878.1"/>
    </source>
</evidence>
<reference evidence="2 3" key="1">
    <citation type="submission" date="2018-12" db="EMBL/GenBank/DDBJ databases">
        <authorList>
            <person name="Yang Y."/>
        </authorList>
    </citation>
    <scope>NUCLEOTIDE SEQUENCE [LARGE SCALE GENOMIC DNA]</scope>
    <source>
        <strain evidence="2 3">L-25-5w-1</strain>
    </source>
</reference>
<dbReference type="PANTHER" id="PTHR30305">
    <property type="entry name" value="PROTEIN YJDM-RELATED"/>
    <property type="match status" value="1"/>
</dbReference>
<dbReference type="PANTHER" id="PTHR30305:SF1">
    <property type="entry name" value="HPR KINASE_PHOSPHORYLASE"/>
    <property type="match status" value="1"/>
</dbReference>